<evidence type="ECO:0000256" key="9">
    <source>
        <dbReference type="SAM" id="MobiDB-lite"/>
    </source>
</evidence>
<feature type="domain" description="Histidine kinase" evidence="11">
    <location>
        <begin position="330"/>
        <end position="435"/>
    </location>
</feature>
<dbReference type="PANTHER" id="PTHR45436:SF5">
    <property type="entry name" value="SENSOR HISTIDINE KINASE TRCS"/>
    <property type="match status" value="1"/>
</dbReference>
<feature type="coiled-coil region" evidence="8">
    <location>
        <begin position="135"/>
        <end position="162"/>
    </location>
</feature>
<dbReference type="PROSITE" id="PS50109">
    <property type="entry name" value="HIS_KIN"/>
    <property type="match status" value="1"/>
</dbReference>
<evidence type="ECO:0000256" key="8">
    <source>
        <dbReference type="SAM" id="Coils"/>
    </source>
</evidence>
<evidence type="ECO:0000256" key="6">
    <source>
        <dbReference type="ARBA" id="ARBA00022777"/>
    </source>
</evidence>
<dbReference type="InterPro" id="IPR005467">
    <property type="entry name" value="His_kinase_dom"/>
</dbReference>
<evidence type="ECO:0000256" key="7">
    <source>
        <dbReference type="ARBA" id="ARBA00022989"/>
    </source>
</evidence>
<gene>
    <name evidence="12" type="ORF">HNP84_006130</name>
</gene>
<evidence type="ECO:0000256" key="4">
    <source>
        <dbReference type="ARBA" id="ARBA00022679"/>
    </source>
</evidence>
<organism evidence="12 13">
    <name type="scientific">Thermocatellispora tengchongensis</name>
    <dbReference type="NCBI Taxonomy" id="1073253"/>
    <lineage>
        <taxon>Bacteria</taxon>
        <taxon>Bacillati</taxon>
        <taxon>Actinomycetota</taxon>
        <taxon>Actinomycetes</taxon>
        <taxon>Streptosporangiales</taxon>
        <taxon>Streptosporangiaceae</taxon>
        <taxon>Thermocatellispora</taxon>
    </lineage>
</organism>
<dbReference type="GO" id="GO:0004673">
    <property type="term" value="F:protein histidine kinase activity"/>
    <property type="evidence" value="ECO:0007669"/>
    <property type="project" value="UniProtKB-EC"/>
</dbReference>
<dbReference type="InterPro" id="IPR036890">
    <property type="entry name" value="HATPase_C_sf"/>
</dbReference>
<dbReference type="InterPro" id="IPR003594">
    <property type="entry name" value="HATPase_dom"/>
</dbReference>
<comment type="caution">
    <text evidence="12">The sequence shown here is derived from an EMBL/GenBank/DDBJ whole genome shotgun (WGS) entry which is preliminary data.</text>
</comment>
<keyword evidence="3" id="KW-0597">Phosphoprotein</keyword>
<dbReference type="InterPro" id="IPR050428">
    <property type="entry name" value="TCS_sensor_his_kinase"/>
</dbReference>
<keyword evidence="7 10" id="KW-1133">Transmembrane helix</keyword>
<dbReference type="RefSeq" id="WP_221336914.1">
    <property type="nucleotide sequence ID" value="NZ_BAABIX010000011.1"/>
</dbReference>
<dbReference type="Gene3D" id="3.30.565.10">
    <property type="entry name" value="Histidine kinase-like ATPase, C-terminal domain"/>
    <property type="match status" value="1"/>
</dbReference>
<comment type="catalytic activity">
    <reaction evidence="1">
        <text>ATP + protein L-histidine = ADP + protein N-phospho-L-histidine.</text>
        <dbReference type="EC" id="2.7.13.3"/>
    </reaction>
</comment>
<keyword evidence="6 12" id="KW-0418">Kinase</keyword>
<dbReference type="GO" id="GO:0005886">
    <property type="term" value="C:plasma membrane"/>
    <property type="evidence" value="ECO:0007669"/>
    <property type="project" value="TreeGrafter"/>
</dbReference>
<feature type="compositionally biased region" description="Low complexity" evidence="9">
    <location>
        <begin position="515"/>
        <end position="535"/>
    </location>
</feature>
<evidence type="ECO:0000313" key="12">
    <source>
        <dbReference type="EMBL" id="MBB5136383.1"/>
    </source>
</evidence>
<evidence type="ECO:0000256" key="10">
    <source>
        <dbReference type="SAM" id="Phobius"/>
    </source>
</evidence>
<feature type="region of interest" description="Disordered" evidence="9">
    <location>
        <begin position="437"/>
        <end position="541"/>
    </location>
</feature>
<evidence type="ECO:0000259" key="11">
    <source>
        <dbReference type="PROSITE" id="PS50109"/>
    </source>
</evidence>
<evidence type="ECO:0000256" key="1">
    <source>
        <dbReference type="ARBA" id="ARBA00000085"/>
    </source>
</evidence>
<sequence>MSAHVSNRTRRRFSPGERAAVVLLGTMVVVVLAWLWAVSTAPEGAKGLMALVGGVAGVLLAVAFALVANYAATVKLLRERARLADAQATRLEREALRMAEETMPALGRQVREGVSAVEALAGVPQPSDGTLQQLLRAAGHELDVLEREVAAARAAREGFEAEVARLAGDTLPELAKRVQNDRVPVSTALEEVRQPIHAPLRSLLNEAARQLGEGERRGAAAMAACASAAARVQAQATSLLARLRELEDEYGTQEEIFADLLDLDHRISQMGRLADNIALLSGGRSGRRWTRPIVMESVLRGAMGRIGAYRRIRLHSTSTVAVAGYAAEGVMHALAELMDNAATFSAHGTEVHVYVDEEDTGVVVTIEDSGLGMRSRERHRAAKLVSEPLDLRMLSGTRLGLAVVGRLVDKYGLTVNFRPSARGGTGVVMLIPRRLITQPRPASTPPPSGPDATARPGALPGAAPVPEPSPDEDRPGGDGLLPRRRRGQTLAEAMAAKTRQAPAARPAREAHDSAARFAAFRQAGARGRAPSASGSEGDGGS</sequence>
<keyword evidence="4" id="KW-0808">Transferase</keyword>
<keyword evidence="10" id="KW-0472">Membrane</keyword>
<protein>
    <recommendedName>
        <fullName evidence="2">histidine kinase</fullName>
        <ecNumber evidence="2">2.7.13.3</ecNumber>
    </recommendedName>
</protein>
<dbReference type="EMBL" id="JACHGN010000014">
    <property type="protein sequence ID" value="MBB5136383.1"/>
    <property type="molecule type" value="Genomic_DNA"/>
</dbReference>
<evidence type="ECO:0000256" key="2">
    <source>
        <dbReference type="ARBA" id="ARBA00012438"/>
    </source>
</evidence>
<evidence type="ECO:0000313" key="13">
    <source>
        <dbReference type="Proteomes" id="UP000578449"/>
    </source>
</evidence>
<proteinExistence type="predicted"/>
<feature type="transmembrane region" description="Helical" evidence="10">
    <location>
        <begin position="49"/>
        <end position="72"/>
    </location>
</feature>
<dbReference type="Pfam" id="PF02518">
    <property type="entry name" value="HATPase_c"/>
    <property type="match status" value="1"/>
</dbReference>
<reference evidence="12 13" key="1">
    <citation type="submission" date="2020-08" db="EMBL/GenBank/DDBJ databases">
        <title>Genomic Encyclopedia of Type Strains, Phase IV (KMG-IV): sequencing the most valuable type-strain genomes for metagenomic binning, comparative biology and taxonomic classification.</title>
        <authorList>
            <person name="Goeker M."/>
        </authorList>
    </citation>
    <scope>NUCLEOTIDE SEQUENCE [LARGE SCALE GENOMIC DNA]</scope>
    <source>
        <strain evidence="12 13">DSM 45615</strain>
    </source>
</reference>
<keyword evidence="8" id="KW-0175">Coiled coil</keyword>
<dbReference type="EC" id="2.7.13.3" evidence="2"/>
<feature type="compositionally biased region" description="Low complexity" evidence="9">
    <location>
        <begin position="493"/>
        <end position="505"/>
    </location>
</feature>
<name>A0A840PEL9_9ACTN</name>
<evidence type="ECO:0000256" key="3">
    <source>
        <dbReference type="ARBA" id="ARBA00022553"/>
    </source>
</evidence>
<dbReference type="AlphaFoldDB" id="A0A840PEL9"/>
<keyword evidence="5 10" id="KW-0812">Transmembrane</keyword>
<evidence type="ECO:0000256" key="5">
    <source>
        <dbReference type="ARBA" id="ARBA00022692"/>
    </source>
</evidence>
<keyword evidence="13" id="KW-1185">Reference proteome</keyword>
<accession>A0A840PEL9</accession>
<dbReference type="SMART" id="SM00387">
    <property type="entry name" value="HATPase_c"/>
    <property type="match status" value="1"/>
</dbReference>
<dbReference type="GO" id="GO:0000160">
    <property type="term" value="P:phosphorelay signal transduction system"/>
    <property type="evidence" value="ECO:0007669"/>
    <property type="project" value="TreeGrafter"/>
</dbReference>
<dbReference type="SUPFAM" id="SSF55874">
    <property type="entry name" value="ATPase domain of HSP90 chaperone/DNA topoisomerase II/histidine kinase"/>
    <property type="match status" value="1"/>
</dbReference>
<dbReference type="PANTHER" id="PTHR45436">
    <property type="entry name" value="SENSOR HISTIDINE KINASE YKOH"/>
    <property type="match status" value="1"/>
</dbReference>
<dbReference type="Proteomes" id="UP000578449">
    <property type="component" value="Unassembled WGS sequence"/>
</dbReference>
<feature type="transmembrane region" description="Helical" evidence="10">
    <location>
        <begin position="20"/>
        <end position="37"/>
    </location>
</feature>